<dbReference type="PANTHER" id="PTHR10907:SF47">
    <property type="entry name" value="REGUCALCIN"/>
    <property type="match status" value="1"/>
</dbReference>
<dbReference type="Gene3D" id="2.120.10.30">
    <property type="entry name" value="TolB, C-terminal domain"/>
    <property type="match status" value="1"/>
</dbReference>
<accession>A0ABU1ZMM7</accession>
<gene>
    <name evidence="3" type="ORF">J2X15_002080</name>
</gene>
<feature type="domain" description="SMP-30/Gluconolactonase/LRE-like region" evidence="2">
    <location>
        <begin position="18"/>
        <end position="262"/>
    </location>
</feature>
<dbReference type="Pfam" id="PF08450">
    <property type="entry name" value="SGL"/>
    <property type="match status" value="1"/>
</dbReference>
<dbReference type="InterPro" id="IPR011042">
    <property type="entry name" value="6-blade_b-propeller_TolB-like"/>
</dbReference>
<proteinExistence type="inferred from homology"/>
<organism evidence="3 4">
    <name type="scientific">Rhodoferax saidenbachensis</name>
    <dbReference type="NCBI Taxonomy" id="1484693"/>
    <lineage>
        <taxon>Bacteria</taxon>
        <taxon>Pseudomonadati</taxon>
        <taxon>Pseudomonadota</taxon>
        <taxon>Betaproteobacteria</taxon>
        <taxon>Burkholderiales</taxon>
        <taxon>Comamonadaceae</taxon>
        <taxon>Rhodoferax</taxon>
    </lineage>
</organism>
<evidence type="ECO:0000256" key="1">
    <source>
        <dbReference type="ARBA" id="ARBA00008853"/>
    </source>
</evidence>
<dbReference type="InterPro" id="IPR013658">
    <property type="entry name" value="SGL"/>
</dbReference>
<evidence type="ECO:0000313" key="4">
    <source>
        <dbReference type="Proteomes" id="UP001268089"/>
    </source>
</evidence>
<keyword evidence="4" id="KW-1185">Reference proteome</keyword>
<comment type="caution">
    <text evidence="3">The sequence shown here is derived from an EMBL/GenBank/DDBJ whole genome shotgun (WGS) entry which is preliminary data.</text>
</comment>
<dbReference type="PRINTS" id="PR01790">
    <property type="entry name" value="SMP30FAMILY"/>
</dbReference>
<comment type="similarity">
    <text evidence="1">Belongs to the SMP-30/CGR1 family.</text>
</comment>
<dbReference type="RefSeq" id="WP_310342308.1">
    <property type="nucleotide sequence ID" value="NZ_JAVDXO010000004.1"/>
</dbReference>
<dbReference type="Proteomes" id="UP001268089">
    <property type="component" value="Unassembled WGS sequence"/>
</dbReference>
<reference evidence="3 4" key="1">
    <citation type="submission" date="2023-07" db="EMBL/GenBank/DDBJ databases">
        <title>Sorghum-associated microbial communities from plants grown in Nebraska, USA.</title>
        <authorList>
            <person name="Schachtman D."/>
        </authorList>
    </citation>
    <scope>NUCLEOTIDE SEQUENCE [LARGE SCALE GENOMIC DNA]</scope>
    <source>
        <strain evidence="3 4">BE308</strain>
    </source>
</reference>
<evidence type="ECO:0000313" key="3">
    <source>
        <dbReference type="EMBL" id="MDR7306794.1"/>
    </source>
</evidence>
<dbReference type="EMBL" id="JAVDXO010000004">
    <property type="protein sequence ID" value="MDR7306794.1"/>
    <property type="molecule type" value="Genomic_DNA"/>
</dbReference>
<sequence length="295" mass="32144">MDLSTPAIRSVWPAELQLGEGPLWHAASQRFFFVDIHGRALHAWNPETLASESWAMPERIGWLIPRTDGDGFIAGLQSGFVRLWLEPELRIEPIGTPHPGEPLVRLNDAKADCHGRIWAGSMRNDEPGLRQGRLAQLAPSGEISVVESGIYIANGPAIAHDGSWMLHTDSFLDTVYRYDLSPQGVLSGKTVWNKFGGEEGTPDGMTLDRDGNVWVAFWGGSCIRQFAPQGTLLRTIALPATQITSMAFGGKNLDQLLVTSARVGLDDATLERYPLAGSIFVLEPGVQGMLPCTFG</sequence>
<dbReference type="SUPFAM" id="SSF63829">
    <property type="entry name" value="Calcium-dependent phosphotriesterase"/>
    <property type="match status" value="1"/>
</dbReference>
<name>A0ABU1ZMM7_9BURK</name>
<protein>
    <submittedName>
        <fullName evidence="3">Sugar lactone lactonase YvrE</fullName>
    </submittedName>
</protein>
<dbReference type="PANTHER" id="PTHR10907">
    <property type="entry name" value="REGUCALCIN"/>
    <property type="match status" value="1"/>
</dbReference>
<evidence type="ECO:0000259" key="2">
    <source>
        <dbReference type="Pfam" id="PF08450"/>
    </source>
</evidence>
<dbReference type="InterPro" id="IPR005511">
    <property type="entry name" value="SMP-30"/>
</dbReference>